<organism evidence="2 3">
    <name type="scientific">Albula goreensis</name>
    <dbReference type="NCBI Taxonomy" id="1534307"/>
    <lineage>
        <taxon>Eukaryota</taxon>
        <taxon>Metazoa</taxon>
        <taxon>Chordata</taxon>
        <taxon>Craniata</taxon>
        <taxon>Vertebrata</taxon>
        <taxon>Euteleostomi</taxon>
        <taxon>Actinopterygii</taxon>
        <taxon>Neopterygii</taxon>
        <taxon>Teleostei</taxon>
        <taxon>Albuliformes</taxon>
        <taxon>Albulidae</taxon>
        <taxon>Albula</taxon>
    </lineage>
</organism>
<evidence type="ECO:0000256" key="1">
    <source>
        <dbReference type="SAM" id="MobiDB-lite"/>
    </source>
</evidence>
<sequence>MRQEAGGWRGAAVSPLSQTDEDSGLTGSPSMWAPDRERPSLEERAYPTSVPAELGGVRSNDVPTWSGWACAGRVQSSDPLALLQELGRRGDRNDSAYYSYFH</sequence>
<accession>A0A8T3DJT6</accession>
<protein>
    <submittedName>
        <fullName evidence="2">Uncharacterized protein</fullName>
    </submittedName>
</protein>
<proteinExistence type="predicted"/>
<evidence type="ECO:0000313" key="2">
    <source>
        <dbReference type="EMBL" id="KAI1896104.1"/>
    </source>
</evidence>
<dbReference type="OrthoDB" id="10501784at2759"/>
<feature type="region of interest" description="Disordered" evidence="1">
    <location>
        <begin position="1"/>
        <end position="58"/>
    </location>
</feature>
<reference evidence="2" key="1">
    <citation type="submission" date="2021-01" db="EMBL/GenBank/DDBJ databases">
        <authorList>
            <person name="Zahm M."/>
            <person name="Roques C."/>
            <person name="Cabau C."/>
            <person name="Klopp C."/>
            <person name="Donnadieu C."/>
            <person name="Jouanno E."/>
            <person name="Lampietro C."/>
            <person name="Louis A."/>
            <person name="Herpin A."/>
            <person name="Echchiki A."/>
            <person name="Berthelot C."/>
            <person name="Parey E."/>
            <person name="Roest-Crollius H."/>
            <person name="Braasch I."/>
            <person name="Postlethwait J."/>
            <person name="Bobe J."/>
            <person name="Montfort J."/>
            <person name="Bouchez O."/>
            <person name="Begum T."/>
            <person name="Mejri S."/>
            <person name="Adams A."/>
            <person name="Chen W.-J."/>
            <person name="Guiguen Y."/>
        </authorList>
    </citation>
    <scope>NUCLEOTIDE SEQUENCE</scope>
    <source>
        <tissue evidence="2">Blood</tissue>
    </source>
</reference>
<dbReference type="Proteomes" id="UP000829720">
    <property type="component" value="Unassembled WGS sequence"/>
</dbReference>
<name>A0A8T3DJT6_9TELE</name>
<feature type="compositionally biased region" description="Basic and acidic residues" evidence="1">
    <location>
        <begin position="34"/>
        <end position="45"/>
    </location>
</feature>
<dbReference type="AlphaFoldDB" id="A0A8T3DJT6"/>
<gene>
    <name evidence="2" type="ORF">AGOR_G00091380</name>
</gene>
<dbReference type="EMBL" id="JAERUA010000008">
    <property type="protein sequence ID" value="KAI1896104.1"/>
    <property type="molecule type" value="Genomic_DNA"/>
</dbReference>
<keyword evidence="3" id="KW-1185">Reference proteome</keyword>
<evidence type="ECO:0000313" key="3">
    <source>
        <dbReference type="Proteomes" id="UP000829720"/>
    </source>
</evidence>
<comment type="caution">
    <text evidence="2">The sequence shown here is derived from an EMBL/GenBank/DDBJ whole genome shotgun (WGS) entry which is preliminary data.</text>
</comment>